<dbReference type="InterPro" id="IPR025291">
    <property type="entry name" value="DUF4153"/>
</dbReference>
<evidence type="ECO:0000256" key="1">
    <source>
        <dbReference type="SAM" id="Phobius"/>
    </source>
</evidence>
<sequence length="482" mass="51352">MVIRGLPRGLARDAWWFGADEGGGGTLRAGDGAGEGGAGRGRGLALLLLLLLGDLLFFGHPPGLSLALYAVAIFAVAAAFRRPGAPLLGPALVVIAGALPVVEYAQFLALLFLVAGLLAGIVWMHRGPGAGMPAAMVALLGRVPTAGPRALGTAWQGALRRSGKGSAARAWLRAWAVPLGGVLILITLLADANPILAGWLDGLLRFQPDLGVILRRTLLWSGLGLIVWPLLDPAPLVLTEKARSPRAQLPGLNPQSVSLALVLFNLVLGVQTVLDLAILWAGGSLPDGMSHAEYAHRGAYPLLATALLAGAFALAARPWLEERPALMPLMALWLGQNVLLCLSALLRLWLYVEAFGLTYLRLYAAIWMALVAAGLVLTFWQIRQRRANSWLILRAAALGVGTLYLCTFINFGSLIAAHNLAQGANRDSFYLCELGETAAAELVYADVPCALDIPETYGWRDWGFRKWRISRSLQAQRYGAGL</sequence>
<feature type="transmembrane region" description="Helical" evidence="1">
    <location>
        <begin position="218"/>
        <end position="238"/>
    </location>
</feature>
<feature type="transmembrane region" description="Helical" evidence="1">
    <location>
        <begin position="332"/>
        <end position="350"/>
    </location>
</feature>
<feature type="transmembrane region" description="Helical" evidence="1">
    <location>
        <begin position="104"/>
        <end position="124"/>
    </location>
</feature>
<organism evidence="2 3">
    <name type="scientific">Albidovulum denitrificans</name>
    <dbReference type="NCBI Taxonomy" id="404881"/>
    <lineage>
        <taxon>Bacteria</taxon>
        <taxon>Pseudomonadati</taxon>
        <taxon>Pseudomonadota</taxon>
        <taxon>Alphaproteobacteria</taxon>
        <taxon>Rhodobacterales</taxon>
        <taxon>Paracoccaceae</taxon>
        <taxon>Albidovulum</taxon>
    </lineage>
</organism>
<gene>
    <name evidence="2" type="ORF">LX70_00825</name>
</gene>
<keyword evidence="1" id="KW-0472">Membrane</keyword>
<protein>
    <submittedName>
        <fullName evidence="2">Uncharacterized protein DUF4173</fullName>
    </submittedName>
</protein>
<dbReference type="RefSeq" id="WP_105513217.1">
    <property type="nucleotide sequence ID" value="NZ_PVEP01000001.1"/>
</dbReference>
<feature type="transmembrane region" description="Helical" evidence="1">
    <location>
        <begin position="300"/>
        <end position="320"/>
    </location>
</feature>
<dbReference type="Proteomes" id="UP000238338">
    <property type="component" value="Unassembled WGS sequence"/>
</dbReference>
<dbReference type="EMBL" id="PVEP01000001">
    <property type="protein sequence ID" value="PQV59005.1"/>
    <property type="molecule type" value="Genomic_DNA"/>
</dbReference>
<evidence type="ECO:0000313" key="2">
    <source>
        <dbReference type="EMBL" id="PQV59005.1"/>
    </source>
</evidence>
<comment type="caution">
    <text evidence="2">The sequence shown here is derived from an EMBL/GenBank/DDBJ whole genome shotgun (WGS) entry which is preliminary data.</text>
</comment>
<accession>A0A2S8SDU9</accession>
<keyword evidence="3" id="KW-1185">Reference proteome</keyword>
<feature type="transmembrane region" description="Helical" evidence="1">
    <location>
        <begin position="392"/>
        <end position="416"/>
    </location>
</feature>
<reference evidence="2 3" key="1">
    <citation type="submission" date="2018-02" db="EMBL/GenBank/DDBJ databases">
        <title>Genomic Encyclopedia of Archaeal and Bacterial Type Strains, Phase II (KMG-II): from individual species to whole genera.</title>
        <authorList>
            <person name="Goeker M."/>
        </authorList>
    </citation>
    <scope>NUCLEOTIDE SEQUENCE [LARGE SCALE GENOMIC DNA]</scope>
    <source>
        <strain evidence="2 3">DSM 18921</strain>
    </source>
</reference>
<feature type="transmembrane region" description="Helical" evidence="1">
    <location>
        <begin position="66"/>
        <end position="84"/>
    </location>
</feature>
<keyword evidence="1" id="KW-1133">Transmembrane helix</keyword>
<keyword evidence="1" id="KW-0812">Transmembrane</keyword>
<dbReference type="Pfam" id="PF13687">
    <property type="entry name" value="DUF4153"/>
    <property type="match status" value="1"/>
</dbReference>
<proteinExistence type="predicted"/>
<dbReference type="AlphaFoldDB" id="A0A2S8SDU9"/>
<feature type="transmembrane region" description="Helical" evidence="1">
    <location>
        <begin position="362"/>
        <end position="380"/>
    </location>
</feature>
<feature type="transmembrane region" description="Helical" evidence="1">
    <location>
        <begin position="259"/>
        <end position="280"/>
    </location>
</feature>
<feature type="transmembrane region" description="Helical" evidence="1">
    <location>
        <begin position="170"/>
        <end position="190"/>
    </location>
</feature>
<name>A0A2S8SDU9_9RHOB</name>
<dbReference type="OrthoDB" id="7280060at2"/>
<evidence type="ECO:0000313" key="3">
    <source>
        <dbReference type="Proteomes" id="UP000238338"/>
    </source>
</evidence>